<dbReference type="SUPFAM" id="SSF55073">
    <property type="entry name" value="Nucleotide cyclase"/>
    <property type="match status" value="1"/>
</dbReference>
<evidence type="ECO:0000256" key="5">
    <source>
        <dbReference type="ARBA" id="ARBA00022777"/>
    </source>
</evidence>
<dbReference type="InterPro" id="IPR000160">
    <property type="entry name" value="GGDEF_dom"/>
</dbReference>
<dbReference type="Proteomes" id="UP000298324">
    <property type="component" value="Unassembled WGS sequence"/>
</dbReference>
<dbReference type="PANTHER" id="PTHR43304:SF1">
    <property type="entry name" value="PAC DOMAIN-CONTAINING PROTEIN"/>
    <property type="match status" value="1"/>
</dbReference>
<dbReference type="PROSITE" id="PS50112">
    <property type="entry name" value="PAS"/>
    <property type="match status" value="1"/>
</dbReference>
<dbReference type="InterPro" id="IPR043128">
    <property type="entry name" value="Rev_trsase/Diguanyl_cyclase"/>
</dbReference>
<dbReference type="EC" id="2.7.13.3" evidence="2"/>
<evidence type="ECO:0000259" key="6">
    <source>
        <dbReference type="PROSITE" id="PS50112"/>
    </source>
</evidence>
<dbReference type="PANTHER" id="PTHR43304">
    <property type="entry name" value="PHYTOCHROME-LIKE PROTEIN CPH1"/>
    <property type="match status" value="1"/>
</dbReference>
<evidence type="ECO:0000313" key="10">
    <source>
        <dbReference type="Proteomes" id="UP000298324"/>
    </source>
</evidence>
<dbReference type="RefSeq" id="WP_190239030.1">
    <property type="nucleotide sequence ID" value="NZ_QFGA01000001.1"/>
</dbReference>
<keyword evidence="4" id="KW-0808">Transferase</keyword>
<dbReference type="SMART" id="SM00267">
    <property type="entry name" value="GGDEF"/>
    <property type="match status" value="1"/>
</dbReference>
<organism evidence="9 10">
    <name type="scientific">Pelotomaculum schinkii</name>
    <dbReference type="NCBI Taxonomy" id="78350"/>
    <lineage>
        <taxon>Bacteria</taxon>
        <taxon>Bacillati</taxon>
        <taxon>Bacillota</taxon>
        <taxon>Clostridia</taxon>
        <taxon>Eubacteriales</taxon>
        <taxon>Desulfotomaculaceae</taxon>
        <taxon>Pelotomaculum</taxon>
    </lineage>
</organism>
<dbReference type="CDD" id="cd00130">
    <property type="entry name" value="PAS"/>
    <property type="match status" value="1"/>
</dbReference>
<keyword evidence="3" id="KW-0597">Phosphoprotein</keyword>
<dbReference type="AlphaFoldDB" id="A0A4Y7RDY0"/>
<dbReference type="PROSITE" id="PS50887">
    <property type="entry name" value="GGDEF"/>
    <property type="match status" value="1"/>
</dbReference>
<evidence type="ECO:0000259" key="7">
    <source>
        <dbReference type="PROSITE" id="PS50113"/>
    </source>
</evidence>
<dbReference type="InterPro" id="IPR000014">
    <property type="entry name" value="PAS"/>
</dbReference>
<dbReference type="InterPro" id="IPR035965">
    <property type="entry name" value="PAS-like_dom_sf"/>
</dbReference>
<dbReference type="CDD" id="cd01949">
    <property type="entry name" value="GGDEF"/>
    <property type="match status" value="1"/>
</dbReference>
<dbReference type="Gene3D" id="3.30.70.270">
    <property type="match status" value="1"/>
</dbReference>
<dbReference type="InterPro" id="IPR029787">
    <property type="entry name" value="Nucleotide_cyclase"/>
</dbReference>
<keyword evidence="5" id="KW-0418">Kinase</keyword>
<dbReference type="SMART" id="SM00086">
    <property type="entry name" value="PAC"/>
    <property type="match status" value="1"/>
</dbReference>
<dbReference type="InterPro" id="IPR013655">
    <property type="entry name" value="PAS_fold_3"/>
</dbReference>
<comment type="caution">
    <text evidence="9">The sequence shown here is derived from an EMBL/GenBank/DDBJ whole genome shotgun (WGS) entry which is preliminary data.</text>
</comment>
<dbReference type="EMBL" id="QFGA01000001">
    <property type="protein sequence ID" value="TEB06989.1"/>
    <property type="molecule type" value="Genomic_DNA"/>
</dbReference>
<proteinExistence type="predicted"/>
<gene>
    <name evidence="9" type="primary">cph2_2</name>
    <name evidence="9" type="ORF">Psch_00527</name>
</gene>
<evidence type="ECO:0000259" key="8">
    <source>
        <dbReference type="PROSITE" id="PS50887"/>
    </source>
</evidence>
<feature type="domain" description="PAS" evidence="6">
    <location>
        <begin position="2"/>
        <end position="72"/>
    </location>
</feature>
<dbReference type="NCBIfam" id="TIGR00254">
    <property type="entry name" value="GGDEF"/>
    <property type="match status" value="1"/>
</dbReference>
<feature type="domain" description="GGDEF" evidence="8">
    <location>
        <begin position="158"/>
        <end position="272"/>
    </location>
</feature>
<dbReference type="Pfam" id="PF08447">
    <property type="entry name" value="PAS_3"/>
    <property type="match status" value="1"/>
</dbReference>
<sequence>MSDSFFQNLIDNIPLLVKVLNHNGTGAFFNKGWLEFTGRTLEQEIGSGWSDGLHPEDIKGYLKAVEEACGNRQSNRYEYRLRRADGVYRWILEEGKPVTSPGGGFESYICSGLDITEQKQAQEKISNNYFDEFTGLPNRRFFEDYLRREWGRAARTVRSLTLVMCSAGHNSQKDNKYLKLLGSAINKELNRPGDFLALYSDEKFMAILPETDAQGAAVVVDRIRTRVKTLEPGHSVPDIGLISAVPTIDVSTAAELVELAEQAMQQEKKQKK</sequence>
<evidence type="ECO:0000256" key="2">
    <source>
        <dbReference type="ARBA" id="ARBA00012438"/>
    </source>
</evidence>
<evidence type="ECO:0000313" key="9">
    <source>
        <dbReference type="EMBL" id="TEB06989.1"/>
    </source>
</evidence>
<name>A0A4Y7RDY0_9FIRM</name>
<dbReference type="PROSITE" id="PS50113">
    <property type="entry name" value="PAC"/>
    <property type="match status" value="1"/>
</dbReference>
<reference evidence="9 10" key="1">
    <citation type="journal article" date="2018" name="Environ. Microbiol.">
        <title>Novel energy conservation strategies and behaviour of Pelotomaculum schinkii driving syntrophic propionate catabolism.</title>
        <authorList>
            <person name="Hidalgo-Ahumada C.A.P."/>
            <person name="Nobu M.K."/>
            <person name="Narihiro T."/>
            <person name="Tamaki H."/>
            <person name="Liu W.T."/>
            <person name="Kamagata Y."/>
            <person name="Stams A.J.M."/>
            <person name="Imachi H."/>
            <person name="Sousa D.Z."/>
        </authorList>
    </citation>
    <scope>NUCLEOTIDE SEQUENCE [LARGE SCALE GENOMIC DNA]</scope>
    <source>
        <strain evidence="9 10">HH</strain>
    </source>
</reference>
<dbReference type="SUPFAM" id="SSF55785">
    <property type="entry name" value="PYP-like sensor domain (PAS domain)"/>
    <property type="match status" value="1"/>
</dbReference>
<dbReference type="FunFam" id="3.30.450.20:FF:000099">
    <property type="entry name" value="Sensory box sensor histidine kinase"/>
    <property type="match status" value="1"/>
</dbReference>
<accession>A0A4Y7RDY0</accession>
<evidence type="ECO:0000256" key="4">
    <source>
        <dbReference type="ARBA" id="ARBA00022679"/>
    </source>
</evidence>
<dbReference type="InterPro" id="IPR000700">
    <property type="entry name" value="PAS-assoc_C"/>
</dbReference>
<dbReference type="GO" id="GO:0004673">
    <property type="term" value="F:protein histidine kinase activity"/>
    <property type="evidence" value="ECO:0007669"/>
    <property type="project" value="UniProtKB-EC"/>
</dbReference>
<comment type="catalytic activity">
    <reaction evidence="1">
        <text>ATP + protein L-histidine = ADP + protein N-phospho-L-histidine.</text>
        <dbReference type="EC" id="2.7.13.3"/>
    </reaction>
</comment>
<dbReference type="InterPro" id="IPR001610">
    <property type="entry name" value="PAC"/>
</dbReference>
<dbReference type="InterPro" id="IPR052162">
    <property type="entry name" value="Sensor_kinase/Photoreceptor"/>
</dbReference>
<protein>
    <recommendedName>
        <fullName evidence="2">histidine kinase</fullName>
        <ecNumber evidence="2">2.7.13.3</ecNumber>
    </recommendedName>
</protein>
<evidence type="ECO:0000256" key="1">
    <source>
        <dbReference type="ARBA" id="ARBA00000085"/>
    </source>
</evidence>
<evidence type="ECO:0000256" key="3">
    <source>
        <dbReference type="ARBA" id="ARBA00022553"/>
    </source>
</evidence>
<feature type="domain" description="PAC" evidence="7">
    <location>
        <begin position="75"/>
        <end position="127"/>
    </location>
</feature>
<dbReference type="Pfam" id="PF00990">
    <property type="entry name" value="GGDEF"/>
    <property type="match status" value="1"/>
</dbReference>
<dbReference type="NCBIfam" id="TIGR00229">
    <property type="entry name" value="sensory_box"/>
    <property type="match status" value="1"/>
</dbReference>
<dbReference type="SMART" id="SM00091">
    <property type="entry name" value="PAS"/>
    <property type="match status" value="1"/>
</dbReference>
<dbReference type="Gene3D" id="3.30.450.20">
    <property type="entry name" value="PAS domain"/>
    <property type="match status" value="1"/>
</dbReference>
<keyword evidence="10" id="KW-1185">Reference proteome</keyword>